<dbReference type="RefSeq" id="WP_382214255.1">
    <property type="nucleotide sequence ID" value="NZ_JBHSRZ010000010.1"/>
</dbReference>
<gene>
    <name evidence="1" type="ORF">HBN54_003439</name>
</gene>
<protein>
    <submittedName>
        <fullName evidence="1">Uncharacterized protein</fullName>
    </submittedName>
</protein>
<sequence>MLLLFFGLLLASIGSLFLVRRDVPVDVTAANIERVRCGMNAAQVMAVLGRPLYVYSYKGSGTHSMETCQGIASREGVVNVEVSDTMDIVALLRRATADTAVHVCDIGDFRAHDRNTTFTYSRPVAWAGRYPMLWVMLDSTAHVSEVSVKGYTPYFFLEDDNGEYLATASPAANPYRKEILLQLFGR</sequence>
<comment type="caution">
    <text evidence="1">The sequence shown here is derived from an EMBL/GenBank/DDBJ whole genome shotgun (WGS) entry which is preliminary data.</text>
</comment>
<dbReference type="Proteomes" id="UP000717634">
    <property type="component" value="Unassembled WGS sequence"/>
</dbReference>
<evidence type="ECO:0000313" key="1">
    <source>
        <dbReference type="EMBL" id="NKI90829.1"/>
    </source>
</evidence>
<keyword evidence="2" id="KW-1185">Reference proteome</keyword>
<dbReference type="EMBL" id="JAAVTK010000011">
    <property type="protein sequence ID" value="NKI90829.1"/>
    <property type="molecule type" value="Genomic_DNA"/>
</dbReference>
<name>A0ABX1HKN1_9BACT</name>
<evidence type="ECO:0000313" key="2">
    <source>
        <dbReference type="Proteomes" id="UP000717634"/>
    </source>
</evidence>
<accession>A0ABX1HKN1</accession>
<reference evidence="1 2" key="1">
    <citation type="submission" date="2020-03" db="EMBL/GenBank/DDBJ databases">
        <title>Genomic Encyclopedia of Type Strains, Phase IV (KMG-V): Genome sequencing to study the core and pangenomes of soil and plant-associated prokaryotes.</title>
        <authorList>
            <person name="Whitman W."/>
        </authorList>
    </citation>
    <scope>NUCLEOTIDE SEQUENCE [LARGE SCALE GENOMIC DNA]</scope>
    <source>
        <strain evidence="1 2">1B</strain>
    </source>
</reference>
<organism evidence="1 2">
    <name type="scientific">Hymenobacter artigasi</name>
    <dbReference type="NCBI Taxonomy" id="2719616"/>
    <lineage>
        <taxon>Bacteria</taxon>
        <taxon>Pseudomonadati</taxon>
        <taxon>Bacteroidota</taxon>
        <taxon>Cytophagia</taxon>
        <taxon>Cytophagales</taxon>
        <taxon>Hymenobacteraceae</taxon>
        <taxon>Hymenobacter</taxon>
    </lineage>
</organism>
<proteinExistence type="predicted"/>